<keyword evidence="1" id="KW-0677">Repeat</keyword>
<dbReference type="RefSeq" id="XP_001583091.1">
    <property type="nucleotide sequence ID" value="XM_001583041.1"/>
</dbReference>
<keyword evidence="7" id="KW-1185">Reference proteome</keyword>
<evidence type="ECO:0000313" key="6">
    <source>
        <dbReference type="EMBL" id="EAY22105.1"/>
    </source>
</evidence>
<dbReference type="GO" id="GO:0000978">
    <property type="term" value="F:RNA polymerase II cis-regulatory region sequence-specific DNA binding"/>
    <property type="evidence" value="ECO:0000318"/>
    <property type="project" value="GO_Central"/>
</dbReference>
<feature type="domain" description="Myb-like" evidence="4">
    <location>
        <begin position="21"/>
        <end position="64"/>
    </location>
</feature>
<gene>
    <name evidence="6" type="ORF">TVAG_457400</name>
</gene>
<dbReference type="PROSITE" id="PS51294">
    <property type="entry name" value="HTH_MYB"/>
    <property type="match status" value="3"/>
</dbReference>
<dbReference type="SMR" id="A2DC64"/>
<dbReference type="InterPro" id="IPR017930">
    <property type="entry name" value="Myb_dom"/>
</dbReference>
<dbReference type="AlphaFoldDB" id="A2DC64"/>
<sequence>MALAPTRSRKQRSYSSVAAVWTPEEDELLTNLVSKSTNIKWTEIAKSFPNKTAPQVSGRWIKALKPDLVKGSWTREEDEKIFEFIREHGDRDWSKLAALLPGRIGKQCRERWINHLNPAIKHASWTEEEDNLLITLHEQFGNSWAKIAKYFNGRTDNCVKNRWNSTLKRRLERMARGEPALKKRGRKPKNAQQTDICMDIPSPASAGLTLPPGQEIMPLSIPLLSVLPPLMQKNPHPTTLAENRLSLKQLLNYPE</sequence>
<dbReference type="STRING" id="5722.A2DC64"/>
<dbReference type="FunFam" id="1.10.10.60:FF:000010">
    <property type="entry name" value="Transcriptional activator Myb isoform A"/>
    <property type="match status" value="1"/>
</dbReference>
<feature type="domain" description="HTH myb-type" evidence="5">
    <location>
        <begin position="65"/>
        <end position="120"/>
    </location>
</feature>
<feature type="domain" description="HTH myb-type" evidence="5">
    <location>
        <begin position="121"/>
        <end position="171"/>
    </location>
</feature>
<evidence type="ECO:0000313" key="7">
    <source>
        <dbReference type="Proteomes" id="UP000001542"/>
    </source>
</evidence>
<dbReference type="Proteomes" id="UP000001542">
    <property type="component" value="Unassembled WGS sequence"/>
</dbReference>
<feature type="domain" description="Myb-like" evidence="4">
    <location>
        <begin position="117"/>
        <end position="167"/>
    </location>
</feature>
<accession>A2DC64</accession>
<dbReference type="OrthoDB" id="2143914at2759"/>
<dbReference type="VEuPathDB" id="TrichDB:TVAG_457400"/>
<dbReference type="InParanoid" id="A2DC64"/>
<organism evidence="6 7">
    <name type="scientific">Trichomonas vaginalis (strain ATCC PRA-98 / G3)</name>
    <dbReference type="NCBI Taxonomy" id="412133"/>
    <lineage>
        <taxon>Eukaryota</taxon>
        <taxon>Metamonada</taxon>
        <taxon>Parabasalia</taxon>
        <taxon>Trichomonadida</taxon>
        <taxon>Trichomonadidae</taxon>
        <taxon>Trichomonas</taxon>
    </lineage>
</organism>
<dbReference type="PROSITE" id="PS50090">
    <property type="entry name" value="MYB_LIKE"/>
    <property type="match status" value="3"/>
</dbReference>
<feature type="region of interest" description="Disordered" evidence="3">
    <location>
        <begin position="181"/>
        <end position="203"/>
    </location>
</feature>
<protein>
    <submittedName>
        <fullName evidence="6">Myb-like DNA-binding domain containing protein</fullName>
    </submittedName>
</protein>
<dbReference type="KEGG" id="tva:5467658"/>
<feature type="domain" description="HTH myb-type" evidence="5">
    <location>
        <begin position="21"/>
        <end position="64"/>
    </location>
</feature>
<dbReference type="InterPro" id="IPR001005">
    <property type="entry name" value="SANT/Myb"/>
</dbReference>
<dbReference type="GO" id="GO:0006355">
    <property type="term" value="P:regulation of DNA-templated transcription"/>
    <property type="evidence" value="ECO:0000318"/>
    <property type="project" value="GO_Central"/>
</dbReference>
<dbReference type="InterPro" id="IPR050560">
    <property type="entry name" value="MYB_TF"/>
</dbReference>
<dbReference type="GO" id="GO:0000981">
    <property type="term" value="F:DNA-binding transcription factor activity, RNA polymerase II-specific"/>
    <property type="evidence" value="ECO:0000318"/>
    <property type="project" value="GO_Central"/>
</dbReference>
<evidence type="ECO:0000256" key="3">
    <source>
        <dbReference type="SAM" id="MobiDB-lite"/>
    </source>
</evidence>
<dbReference type="SUPFAM" id="SSF46689">
    <property type="entry name" value="Homeodomain-like"/>
    <property type="match status" value="2"/>
</dbReference>
<evidence type="ECO:0000256" key="2">
    <source>
        <dbReference type="ARBA" id="ARBA00023125"/>
    </source>
</evidence>
<reference evidence="6" key="1">
    <citation type="submission" date="2006-10" db="EMBL/GenBank/DDBJ databases">
        <authorList>
            <person name="Amadeo P."/>
            <person name="Zhao Q."/>
            <person name="Wortman J."/>
            <person name="Fraser-Liggett C."/>
            <person name="Carlton J."/>
        </authorList>
    </citation>
    <scope>NUCLEOTIDE SEQUENCE</scope>
    <source>
        <strain evidence="6">G3</strain>
    </source>
</reference>
<dbReference type="eggNOG" id="KOG0048">
    <property type="taxonomic scope" value="Eukaryota"/>
</dbReference>
<dbReference type="CDD" id="cd00167">
    <property type="entry name" value="SANT"/>
    <property type="match status" value="3"/>
</dbReference>
<proteinExistence type="predicted"/>
<keyword evidence="2 6" id="KW-0238">DNA-binding</keyword>
<dbReference type="Pfam" id="PF00249">
    <property type="entry name" value="Myb_DNA-binding"/>
    <property type="match status" value="3"/>
</dbReference>
<evidence type="ECO:0000259" key="5">
    <source>
        <dbReference type="PROSITE" id="PS51294"/>
    </source>
</evidence>
<dbReference type="PANTHER" id="PTHR45614:SF25">
    <property type="entry name" value="MYB PROTEIN"/>
    <property type="match status" value="1"/>
</dbReference>
<evidence type="ECO:0000256" key="1">
    <source>
        <dbReference type="ARBA" id="ARBA00022737"/>
    </source>
</evidence>
<dbReference type="SMART" id="SM00717">
    <property type="entry name" value="SANT"/>
    <property type="match status" value="3"/>
</dbReference>
<reference evidence="6" key="2">
    <citation type="journal article" date="2007" name="Science">
        <title>Draft genome sequence of the sexually transmitted pathogen Trichomonas vaginalis.</title>
        <authorList>
            <person name="Carlton J.M."/>
            <person name="Hirt R.P."/>
            <person name="Silva J.C."/>
            <person name="Delcher A.L."/>
            <person name="Schatz M."/>
            <person name="Zhao Q."/>
            <person name="Wortman J.R."/>
            <person name="Bidwell S.L."/>
            <person name="Alsmark U.C.M."/>
            <person name="Besteiro S."/>
            <person name="Sicheritz-Ponten T."/>
            <person name="Noel C.J."/>
            <person name="Dacks J.B."/>
            <person name="Foster P.G."/>
            <person name="Simillion C."/>
            <person name="Van de Peer Y."/>
            <person name="Miranda-Saavedra D."/>
            <person name="Barton G.J."/>
            <person name="Westrop G.D."/>
            <person name="Mueller S."/>
            <person name="Dessi D."/>
            <person name="Fiori P.L."/>
            <person name="Ren Q."/>
            <person name="Paulsen I."/>
            <person name="Zhang H."/>
            <person name="Bastida-Corcuera F.D."/>
            <person name="Simoes-Barbosa A."/>
            <person name="Brown M.T."/>
            <person name="Hayes R.D."/>
            <person name="Mukherjee M."/>
            <person name="Okumura C.Y."/>
            <person name="Schneider R."/>
            <person name="Smith A.J."/>
            <person name="Vanacova S."/>
            <person name="Villalvazo M."/>
            <person name="Haas B.J."/>
            <person name="Pertea M."/>
            <person name="Feldblyum T.V."/>
            <person name="Utterback T.R."/>
            <person name="Shu C.L."/>
            <person name="Osoegawa K."/>
            <person name="de Jong P.J."/>
            <person name="Hrdy I."/>
            <person name="Horvathova L."/>
            <person name="Zubacova Z."/>
            <person name="Dolezal P."/>
            <person name="Malik S.B."/>
            <person name="Logsdon J.M. Jr."/>
            <person name="Henze K."/>
            <person name="Gupta A."/>
            <person name="Wang C.C."/>
            <person name="Dunne R.L."/>
            <person name="Upcroft J.A."/>
            <person name="Upcroft P."/>
            <person name="White O."/>
            <person name="Salzberg S.L."/>
            <person name="Tang P."/>
            <person name="Chiu C.-H."/>
            <person name="Lee Y.-S."/>
            <person name="Embley T.M."/>
            <person name="Coombs G.H."/>
            <person name="Mottram J.C."/>
            <person name="Tachezy J."/>
            <person name="Fraser-Liggett C.M."/>
            <person name="Johnson P.J."/>
        </authorList>
    </citation>
    <scope>NUCLEOTIDE SEQUENCE [LARGE SCALE GENOMIC DNA]</scope>
    <source>
        <strain evidence="6">G3</strain>
    </source>
</reference>
<dbReference type="EMBL" id="DS113186">
    <property type="protein sequence ID" value="EAY22105.1"/>
    <property type="molecule type" value="Genomic_DNA"/>
</dbReference>
<name>A2DC64_TRIV3</name>
<dbReference type="PANTHER" id="PTHR45614">
    <property type="entry name" value="MYB PROTEIN-RELATED"/>
    <property type="match status" value="1"/>
</dbReference>
<dbReference type="GO" id="GO:0005634">
    <property type="term" value="C:nucleus"/>
    <property type="evidence" value="ECO:0000318"/>
    <property type="project" value="GO_Central"/>
</dbReference>
<dbReference type="Gene3D" id="1.10.10.60">
    <property type="entry name" value="Homeodomain-like"/>
    <property type="match status" value="3"/>
</dbReference>
<feature type="domain" description="Myb-like" evidence="4">
    <location>
        <begin position="65"/>
        <end position="116"/>
    </location>
</feature>
<evidence type="ECO:0000259" key="4">
    <source>
        <dbReference type="PROSITE" id="PS50090"/>
    </source>
</evidence>
<dbReference type="VEuPathDB" id="TrichDB:TVAGG3_0262980"/>
<dbReference type="InterPro" id="IPR009057">
    <property type="entry name" value="Homeodomain-like_sf"/>
</dbReference>